<organism evidence="6 7">
    <name type="scientific">Brucella oryzae</name>
    <dbReference type="NCBI Taxonomy" id="335286"/>
    <lineage>
        <taxon>Bacteria</taxon>
        <taxon>Pseudomonadati</taxon>
        <taxon>Pseudomonadota</taxon>
        <taxon>Alphaproteobacteria</taxon>
        <taxon>Hyphomicrobiales</taxon>
        <taxon>Brucellaceae</taxon>
        <taxon>Brucella/Ochrobactrum group</taxon>
        <taxon>Brucella</taxon>
    </lineage>
</organism>
<dbReference type="GO" id="GO:0043565">
    <property type="term" value="F:sequence-specific DNA binding"/>
    <property type="evidence" value="ECO:0007669"/>
    <property type="project" value="TreeGrafter"/>
</dbReference>
<dbReference type="OrthoDB" id="9804958at2"/>
<dbReference type="Proteomes" id="UP000238493">
    <property type="component" value="Unassembled WGS sequence"/>
</dbReference>
<accession>A0A2S7J388</accession>
<keyword evidence="3" id="KW-0238">DNA-binding</keyword>
<gene>
    <name evidence="6" type="ORF">C3731_03635</name>
</gene>
<dbReference type="PRINTS" id="PR00039">
    <property type="entry name" value="HTHLYSR"/>
</dbReference>
<dbReference type="CDD" id="cd08432">
    <property type="entry name" value="PBP2_GcdR_TrpI_HvrB_AmpR_like"/>
    <property type="match status" value="1"/>
</dbReference>
<dbReference type="GO" id="GO:0006351">
    <property type="term" value="P:DNA-templated transcription"/>
    <property type="evidence" value="ECO:0007669"/>
    <property type="project" value="TreeGrafter"/>
</dbReference>
<evidence type="ECO:0000259" key="5">
    <source>
        <dbReference type="PROSITE" id="PS50931"/>
    </source>
</evidence>
<dbReference type="EMBL" id="PTRC01000008">
    <property type="protein sequence ID" value="PQA74711.1"/>
    <property type="molecule type" value="Genomic_DNA"/>
</dbReference>
<evidence type="ECO:0000256" key="4">
    <source>
        <dbReference type="ARBA" id="ARBA00023163"/>
    </source>
</evidence>
<dbReference type="InterPro" id="IPR036388">
    <property type="entry name" value="WH-like_DNA-bd_sf"/>
</dbReference>
<dbReference type="Gene3D" id="1.10.10.10">
    <property type="entry name" value="Winged helix-like DNA-binding domain superfamily/Winged helix DNA-binding domain"/>
    <property type="match status" value="1"/>
</dbReference>
<dbReference type="RefSeq" id="WP_104754355.1">
    <property type="nucleotide sequence ID" value="NZ_JBHEEO010000010.1"/>
</dbReference>
<dbReference type="GO" id="GO:0003700">
    <property type="term" value="F:DNA-binding transcription factor activity"/>
    <property type="evidence" value="ECO:0007669"/>
    <property type="project" value="InterPro"/>
</dbReference>
<keyword evidence="7" id="KW-1185">Reference proteome</keyword>
<dbReference type="AlphaFoldDB" id="A0A2S7J388"/>
<dbReference type="Gene3D" id="3.40.190.10">
    <property type="entry name" value="Periplasmic binding protein-like II"/>
    <property type="match status" value="2"/>
</dbReference>
<dbReference type="Pfam" id="PF03466">
    <property type="entry name" value="LysR_substrate"/>
    <property type="match status" value="1"/>
</dbReference>
<evidence type="ECO:0000313" key="6">
    <source>
        <dbReference type="EMBL" id="PQA74711.1"/>
    </source>
</evidence>
<feature type="domain" description="HTH lysR-type" evidence="5">
    <location>
        <begin position="6"/>
        <end position="63"/>
    </location>
</feature>
<keyword evidence="4" id="KW-0804">Transcription</keyword>
<dbReference type="PANTHER" id="PTHR30537">
    <property type="entry name" value="HTH-TYPE TRANSCRIPTIONAL REGULATOR"/>
    <property type="match status" value="1"/>
</dbReference>
<proteinExistence type="inferred from homology"/>
<sequence length="303" mass="33653">MVSPSWDLGSLGVFEAVGRLENLTLAARELGMTQPAVSYQIKRIEERLGVALFARRARGVEILPEGRILYEAVRSGLDGIEEAVQQIKRRQRAPGLRIATDYGFATFWLMPRVAQFRPKHPEVDVRITASSMLQPLDRRDADISILFGGREDFPKDAIAFIGEQVVPVCSPAYLAQHGPFPEGKRLGAASLLHLDTLQGDRWFTWQSWLDAIGEDIEDDNYGLVFNTYNLVIEAAIADQGVALGWAGLIDGAVQRGQLVHACAVSQTSDKGYWLIFNPDISTGARKLALELLGARNEERYFKK</sequence>
<dbReference type="PROSITE" id="PS50931">
    <property type="entry name" value="HTH_LYSR"/>
    <property type="match status" value="1"/>
</dbReference>
<dbReference type="InterPro" id="IPR005119">
    <property type="entry name" value="LysR_subst-bd"/>
</dbReference>
<keyword evidence="2" id="KW-0805">Transcription regulation</keyword>
<comment type="caution">
    <text evidence="6">The sequence shown here is derived from an EMBL/GenBank/DDBJ whole genome shotgun (WGS) entry which is preliminary data.</text>
</comment>
<reference evidence="6 7" key="1">
    <citation type="submission" date="2018-02" db="EMBL/GenBank/DDBJ databases">
        <title>Draft genome sequence of Ochrobactrum oryzae found in Brazil.</title>
        <authorList>
            <person name="Cerdeira L."/>
            <person name="Andrade F."/>
            <person name="Zacariotto T."/>
            <person name="Barbosa B."/>
            <person name="Santos S."/>
            <person name="Cassetari V."/>
            <person name="Lincopan N."/>
        </authorList>
    </citation>
    <scope>NUCLEOTIDE SEQUENCE [LARGE SCALE GENOMIC DNA]</scope>
    <source>
        <strain evidence="6 7">OA447</strain>
    </source>
</reference>
<dbReference type="InterPro" id="IPR058163">
    <property type="entry name" value="LysR-type_TF_proteobact-type"/>
</dbReference>
<evidence type="ECO:0000256" key="3">
    <source>
        <dbReference type="ARBA" id="ARBA00023125"/>
    </source>
</evidence>
<dbReference type="SUPFAM" id="SSF46785">
    <property type="entry name" value="Winged helix' DNA-binding domain"/>
    <property type="match status" value="1"/>
</dbReference>
<evidence type="ECO:0000256" key="1">
    <source>
        <dbReference type="ARBA" id="ARBA00009437"/>
    </source>
</evidence>
<protein>
    <submittedName>
        <fullName evidence="6">LysR family transcriptional regulator</fullName>
    </submittedName>
</protein>
<dbReference type="Pfam" id="PF00126">
    <property type="entry name" value="HTH_1"/>
    <property type="match status" value="1"/>
</dbReference>
<name>A0A2S7J388_9HYPH</name>
<evidence type="ECO:0000256" key="2">
    <source>
        <dbReference type="ARBA" id="ARBA00023015"/>
    </source>
</evidence>
<dbReference type="InterPro" id="IPR036390">
    <property type="entry name" value="WH_DNA-bd_sf"/>
</dbReference>
<comment type="similarity">
    <text evidence="1">Belongs to the LysR transcriptional regulatory family.</text>
</comment>
<evidence type="ECO:0000313" key="7">
    <source>
        <dbReference type="Proteomes" id="UP000238493"/>
    </source>
</evidence>
<dbReference type="PANTHER" id="PTHR30537:SF26">
    <property type="entry name" value="GLYCINE CLEAVAGE SYSTEM TRANSCRIPTIONAL ACTIVATOR"/>
    <property type="match status" value="1"/>
</dbReference>
<dbReference type="SUPFAM" id="SSF53850">
    <property type="entry name" value="Periplasmic binding protein-like II"/>
    <property type="match status" value="1"/>
</dbReference>
<dbReference type="InterPro" id="IPR000847">
    <property type="entry name" value="LysR_HTH_N"/>
</dbReference>